<reference evidence="2" key="1">
    <citation type="submission" date="2016-05" db="EMBL/GenBank/DDBJ databases">
        <authorList>
            <person name="Naeem Raeece"/>
        </authorList>
    </citation>
    <scope>NUCLEOTIDE SEQUENCE [LARGE SCALE GENOMIC DNA]</scope>
</reference>
<sequence length="130" mass="14821">MLKVASTVSSNNMLRSFKSKHISTNSGKWEYVRRNNPFPSFASIIFPSAPFAKKNRKNIVTVTPNKSTFYPMCAYHCEAPYRGEGLSTQHRKARRVLQLYNTSGKLECEGKIHDGWDELSNDLDQPHNAQ</sequence>
<accession>A0A1A8XB58</accession>
<dbReference type="EMBL" id="FLQV01002278">
    <property type="protein sequence ID" value="SBT01066.1"/>
    <property type="molecule type" value="Genomic_DNA"/>
</dbReference>
<protein>
    <submittedName>
        <fullName evidence="1">Uncharacterized protein</fullName>
    </submittedName>
</protein>
<evidence type="ECO:0000313" key="1">
    <source>
        <dbReference type="EMBL" id="SBT01066.1"/>
    </source>
</evidence>
<evidence type="ECO:0000313" key="2">
    <source>
        <dbReference type="Proteomes" id="UP000078546"/>
    </source>
</evidence>
<dbReference type="AlphaFoldDB" id="A0A1A8XB58"/>
<name>A0A1A8XB58_PLAOA</name>
<organism evidence="1 2">
    <name type="scientific">Plasmodium ovale curtisi</name>
    <dbReference type="NCBI Taxonomy" id="864141"/>
    <lineage>
        <taxon>Eukaryota</taxon>
        <taxon>Sar</taxon>
        <taxon>Alveolata</taxon>
        <taxon>Apicomplexa</taxon>
        <taxon>Aconoidasida</taxon>
        <taxon>Haemosporida</taxon>
        <taxon>Plasmodiidae</taxon>
        <taxon>Plasmodium</taxon>
        <taxon>Plasmodium (Plasmodium)</taxon>
    </lineage>
</organism>
<gene>
    <name evidence="1" type="ORF">POVCU1_064360</name>
</gene>
<dbReference type="Proteomes" id="UP000078546">
    <property type="component" value="Unassembled WGS sequence"/>
</dbReference>
<proteinExistence type="predicted"/>